<dbReference type="Pfam" id="PF00593">
    <property type="entry name" value="TonB_dep_Rec_b-barrel"/>
    <property type="match status" value="1"/>
</dbReference>
<evidence type="ECO:0000256" key="10">
    <source>
        <dbReference type="ARBA" id="ARBA00023077"/>
    </source>
</evidence>
<evidence type="ECO:0000256" key="11">
    <source>
        <dbReference type="ARBA" id="ARBA00023136"/>
    </source>
</evidence>
<dbReference type="EMBL" id="JAPFIT010000010">
    <property type="protein sequence ID" value="MDC5738963.1"/>
    <property type="molecule type" value="Genomic_DNA"/>
</dbReference>
<gene>
    <name evidence="21" type="ORF">AZ468_22005</name>
    <name evidence="22" type="ORF">HOO69_22160</name>
    <name evidence="20" type="ORF">OPW20_02730</name>
</gene>
<evidence type="ECO:0000256" key="15">
    <source>
        <dbReference type="PROSITE-ProRule" id="PRU10143"/>
    </source>
</evidence>
<dbReference type="InterPro" id="IPR012910">
    <property type="entry name" value="Plug_dom"/>
</dbReference>
<evidence type="ECO:0000256" key="9">
    <source>
        <dbReference type="ARBA" id="ARBA00023065"/>
    </source>
</evidence>
<evidence type="ECO:0000256" key="8">
    <source>
        <dbReference type="ARBA" id="ARBA00023004"/>
    </source>
</evidence>
<keyword evidence="6 14" id="KW-0812">Transmembrane</keyword>
<dbReference type="InterPro" id="IPR039426">
    <property type="entry name" value="TonB-dep_rcpt-like"/>
</dbReference>
<evidence type="ECO:0000313" key="22">
    <source>
        <dbReference type="EMBL" id="QJY39242.1"/>
    </source>
</evidence>
<dbReference type="Proteomes" id="UP000094761">
    <property type="component" value="Unassembled WGS sequence"/>
</dbReference>
<dbReference type="InterPro" id="IPR010916">
    <property type="entry name" value="TonB_box_CS"/>
</dbReference>
<dbReference type="RefSeq" id="WP_069669341.1">
    <property type="nucleotide sequence ID" value="NZ_CP053543.1"/>
</dbReference>
<dbReference type="AlphaFoldDB" id="A0A178J7J1"/>
<organism evidence="21 23">
    <name type="scientific">Vibrio europaeus</name>
    <dbReference type="NCBI Taxonomy" id="300876"/>
    <lineage>
        <taxon>Bacteria</taxon>
        <taxon>Pseudomonadati</taxon>
        <taxon>Pseudomonadota</taxon>
        <taxon>Gammaproteobacteria</taxon>
        <taxon>Vibrionales</taxon>
        <taxon>Vibrionaceae</taxon>
        <taxon>Vibrio</taxon>
        <taxon>Vibrio oreintalis group</taxon>
    </lineage>
</organism>
<dbReference type="InterPro" id="IPR037066">
    <property type="entry name" value="Plug_dom_sf"/>
</dbReference>
<dbReference type="Proteomes" id="UP000501443">
    <property type="component" value="Chromosome 2"/>
</dbReference>
<dbReference type="CDD" id="cd01347">
    <property type="entry name" value="ligand_gated_channel"/>
    <property type="match status" value="1"/>
</dbReference>
<dbReference type="FunFam" id="2.170.130.10:FF:000001">
    <property type="entry name" value="Catecholate siderophore TonB-dependent receptor"/>
    <property type="match status" value="1"/>
</dbReference>
<dbReference type="EMBL" id="LUAX01000007">
    <property type="protein sequence ID" value="OAM98194.1"/>
    <property type="molecule type" value="Genomic_DNA"/>
</dbReference>
<evidence type="ECO:0000313" key="23">
    <source>
        <dbReference type="Proteomes" id="UP000094761"/>
    </source>
</evidence>
<evidence type="ECO:0000256" key="4">
    <source>
        <dbReference type="ARBA" id="ARBA00022452"/>
    </source>
</evidence>
<proteinExistence type="inferred from homology"/>
<evidence type="ECO:0000259" key="19">
    <source>
        <dbReference type="Pfam" id="PF07715"/>
    </source>
</evidence>
<reference evidence="21 23" key="1">
    <citation type="submission" date="2016-03" db="EMBL/GenBank/DDBJ databases">
        <title>Draft genome sequence of the Vibrio tubiashii subs. europaeus.</title>
        <authorList>
            <person name="Spinard E."/>
            <person name="Dubert J."/>
            <person name="Nelson D.R."/>
            <person name="Barja J.L."/>
        </authorList>
    </citation>
    <scope>NUCLEOTIDE SEQUENCE [LARGE SCALE GENOMIC DNA]</scope>
    <source>
        <strain evidence="23">PP-638</strain>
        <strain evidence="21">PP2-638</strain>
    </source>
</reference>
<evidence type="ECO:0000256" key="14">
    <source>
        <dbReference type="PROSITE-ProRule" id="PRU01360"/>
    </source>
</evidence>
<dbReference type="EMBL" id="CP053543">
    <property type="protein sequence ID" value="QJY39242.1"/>
    <property type="molecule type" value="Genomic_DNA"/>
</dbReference>
<feature type="chain" id="PRO_5044550481" evidence="17">
    <location>
        <begin position="26"/>
        <end position="746"/>
    </location>
</feature>
<dbReference type="GO" id="GO:0009279">
    <property type="term" value="C:cell outer membrane"/>
    <property type="evidence" value="ECO:0007669"/>
    <property type="project" value="UniProtKB-SubCell"/>
</dbReference>
<feature type="domain" description="TonB-dependent receptor plug" evidence="19">
    <location>
        <begin position="64"/>
        <end position="165"/>
    </location>
</feature>
<evidence type="ECO:0000256" key="12">
    <source>
        <dbReference type="ARBA" id="ARBA00023170"/>
    </source>
</evidence>
<evidence type="ECO:0000313" key="24">
    <source>
        <dbReference type="Proteomes" id="UP000501443"/>
    </source>
</evidence>
<evidence type="ECO:0000256" key="1">
    <source>
        <dbReference type="ARBA" id="ARBA00004571"/>
    </source>
</evidence>
<evidence type="ECO:0000256" key="13">
    <source>
        <dbReference type="ARBA" id="ARBA00023237"/>
    </source>
</evidence>
<evidence type="ECO:0000256" key="6">
    <source>
        <dbReference type="ARBA" id="ARBA00022692"/>
    </source>
</evidence>
<dbReference type="PANTHER" id="PTHR32552:SF68">
    <property type="entry name" value="FERRICHROME OUTER MEMBRANE TRANSPORTER_PHAGE RECEPTOR"/>
    <property type="match status" value="1"/>
</dbReference>
<keyword evidence="3 14" id="KW-0813">Transport</keyword>
<reference evidence="20" key="3">
    <citation type="submission" date="2022-11" db="EMBL/GenBank/DDBJ databases">
        <title>Role of the vibriolysin VemA secreted by the emergent pathogen Vibrio europaeus in the colonization of Manila clam mucus.</title>
        <authorList>
            <person name="Martinez C."/>
            <person name="Rodriguez S."/>
            <person name="Vences A."/>
            <person name="Barja J.L."/>
            <person name="Toranzo A.E."/>
            <person name="Dubert J."/>
        </authorList>
    </citation>
    <scope>NUCLEOTIDE SEQUENCE</scope>
    <source>
        <strain evidence="20">3454</strain>
    </source>
</reference>
<evidence type="ECO:0000313" key="20">
    <source>
        <dbReference type="EMBL" id="MDC5738963.1"/>
    </source>
</evidence>
<dbReference type="GO" id="GO:0015891">
    <property type="term" value="P:siderophore transport"/>
    <property type="evidence" value="ECO:0007669"/>
    <property type="project" value="InterPro"/>
</dbReference>
<dbReference type="InterPro" id="IPR010105">
    <property type="entry name" value="TonB_sidphr_rcpt"/>
</dbReference>
<dbReference type="PROSITE" id="PS00430">
    <property type="entry name" value="TONB_DEPENDENT_REC_1"/>
    <property type="match status" value="1"/>
</dbReference>
<keyword evidence="10 15" id="KW-0798">TonB box</keyword>
<evidence type="ECO:0000313" key="21">
    <source>
        <dbReference type="EMBL" id="OAM98194.1"/>
    </source>
</evidence>
<dbReference type="InterPro" id="IPR000531">
    <property type="entry name" value="Beta-barrel_TonB"/>
</dbReference>
<keyword evidence="25" id="KW-1185">Reference proteome</keyword>
<feature type="domain" description="TonB-dependent receptor-like beta-barrel" evidence="18">
    <location>
        <begin position="238"/>
        <end position="715"/>
    </location>
</feature>
<dbReference type="Proteomes" id="UP001150001">
    <property type="component" value="Unassembled WGS sequence"/>
</dbReference>
<keyword evidence="8" id="KW-0408">Iron</keyword>
<sequence>MNRQFMLSPACLAVTFALSTGVVNAAEDETVVVVGQQHESSVGPDFSYLGQKSRTATKTDLAIHETPRAVSVVTREQMDDRASISISDALQYTPGIQANHYGDDNKQDWFVVRGFAQAGTGLYQDGTRLYSAGFYSWQIDPFGLERVEILRGPASVLYGQNPPGGLINTVSKRPQFDGGSGQVALEYGSFDRKQISVDVNREINEDVAFRLVAMGRKNGTKVDNVDAERILIAPSLAWNISDSTNITFLTSYQKDDSDPYLQFLPVEGTLTPNKNGQIPDNLAIGNPGWEKFEREQLSVGYEFEHQFNDSLSFGQSTRYSRMDIDLRQMYFSMYAADAPTIQTQMGPVNLGQVLDPTGSRETIVRNATTEKGHSDAFNIDNRLVYKFRTGPVKHTLLTGIDYQQIKIDGQDYAADPTVADGNGTTALGTADPTFNMFNPTYTNNVVLLNPKTLQPLTDADLETTITKNRQVGFYLQDQMRINDWVVQAGVRYDDTSNEQRNQTTGTAYEADYQEWTSSAGVAYVMGNGFTPYANYAQSFEPQIRTVTNQPAEPERGESFEIGLKYQPRSFDGYFNLSVYDAAKTDVVQVDGSDIKQVGEIRNRGIELEAVANVTQSLTLIGNITHLDSEIKDDKDKSLVGKTPQQVADTLASAWAKYQFFDGVLNGLSVGGGVRYTGDTYAGNDNTQKVSAYTLYDATVSYRFQDYKFQVAAKNIFDKEYIATCTSNYWCYYGDRRNVIASLSYDW</sequence>
<accession>A0A178J7J1</accession>
<reference evidence="22 24" key="2">
    <citation type="submission" date="2020-05" db="EMBL/GenBank/DDBJ databases">
        <title>First description outside Europe of the emergent pathogen for shellfish aquaculture Vibrio europaeus.</title>
        <authorList>
            <person name="Dubert J."/>
            <person name="Rojas R."/>
        </authorList>
    </citation>
    <scope>NUCLEOTIDE SEQUENCE [LARGE SCALE GENOMIC DNA]</scope>
    <source>
        <strain evidence="22 24">NPI-1</strain>
    </source>
</reference>
<dbReference type="PANTHER" id="PTHR32552">
    <property type="entry name" value="FERRICHROME IRON RECEPTOR-RELATED"/>
    <property type="match status" value="1"/>
</dbReference>
<evidence type="ECO:0000256" key="7">
    <source>
        <dbReference type="ARBA" id="ARBA00022729"/>
    </source>
</evidence>
<dbReference type="Gene3D" id="2.170.130.10">
    <property type="entry name" value="TonB-dependent receptor, plug domain"/>
    <property type="match status" value="1"/>
</dbReference>
<keyword evidence="4 14" id="KW-1134">Transmembrane beta strand</keyword>
<evidence type="ECO:0000256" key="5">
    <source>
        <dbReference type="ARBA" id="ARBA00022496"/>
    </source>
</evidence>
<evidence type="ECO:0000256" key="2">
    <source>
        <dbReference type="ARBA" id="ARBA00009810"/>
    </source>
</evidence>
<dbReference type="PROSITE" id="PS52016">
    <property type="entry name" value="TONB_DEPENDENT_REC_3"/>
    <property type="match status" value="1"/>
</dbReference>
<evidence type="ECO:0000259" key="18">
    <source>
        <dbReference type="Pfam" id="PF00593"/>
    </source>
</evidence>
<dbReference type="GeneID" id="78078407"/>
<keyword evidence="11 14" id="KW-0472">Membrane</keyword>
<comment type="similarity">
    <text evidence="2 14 16">Belongs to the TonB-dependent receptor family.</text>
</comment>
<comment type="subcellular location">
    <subcellularLocation>
        <location evidence="1 14">Cell outer membrane</location>
        <topology evidence="1 14">Multi-pass membrane protein</topology>
    </subcellularLocation>
</comment>
<protein>
    <submittedName>
        <fullName evidence="21">Ligand-gated channel protein</fullName>
    </submittedName>
    <submittedName>
        <fullName evidence="20">TonB-dependent siderophore receptor</fullName>
    </submittedName>
</protein>
<keyword evidence="9" id="KW-0406">Ion transport</keyword>
<evidence type="ECO:0000256" key="16">
    <source>
        <dbReference type="RuleBase" id="RU003357"/>
    </source>
</evidence>
<keyword evidence="13 14" id="KW-0998">Cell outer membrane</keyword>
<dbReference type="SUPFAM" id="SSF56935">
    <property type="entry name" value="Porins"/>
    <property type="match status" value="1"/>
</dbReference>
<keyword evidence="7 17" id="KW-0732">Signal</keyword>
<dbReference type="Pfam" id="PF07715">
    <property type="entry name" value="Plug"/>
    <property type="match status" value="1"/>
</dbReference>
<name>A0A178J7J1_9VIBR</name>
<evidence type="ECO:0000313" key="25">
    <source>
        <dbReference type="Proteomes" id="UP001150001"/>
    </source>
</evidence>
<dbReference type="OrthoDB" id="127311at2"/>
<feature type="short sequence motif" description="TonB box" evidence="15">
    <location>
        <begin position="30"/>
        <end position="36"/>
    </location>
</feature>
<dbReference type="Gene3D" id="2.40.170.20">
    <property type="entry name" value="TonB-dependent receptor, beta-barrel domain"/>
    <property type="match status" value="1"/>
</dbReference>
<keyword evidence="12 20" id="KW-0675">Receptor</keyword>
<dbReference type="InterPro" id="IPR036942">
    <property type="entry name" value="Beta-barrel_TonB_sf"/>
</dbReference>
<dbReference type="NCBIfam" id="TIGR01783">
    <property type="entry name" value="TonB-siderophor"/>
    <property type="match status" value="1"/>
</dbReference>
<feature type="signal peptide" evidence="17">
    <location>
        <begin position="1"/>
        <end position="25"/>
    </location>
</feature>
<evidence type="ECO:0000256" key="17">
    <source>
        <dbReference type="SAM" id="SignalP"/>
    </source>
</evidence>
<keyword evidence="5" id="KW-0410">Iron transport</keyword>
<dbReference type="GO" id="GO:0038023">
    <property type="term" value="F:signaling receptor activity"/>
    <property type="evidence" value="ECO:0007669"/>
    <property type="project" value="InterPro"/>
</dbReference>
<evidence type="ECO:0000256" key="3">
    <source>
        <dbReference type="ARBA" id="ARBA00022448"/>
    </source>
</evidence>
<dbReference type="GO" id="GO:0015344">
    <property type="term" value="F:siderophore uptake transmembrane transporter activity"/>
    <property type="evidence" value="ECO:0007669"/>
    <property type="project" value="TreeGrafter"/>
</dbReference>